<feature type="compositionally biased region" description="Low complexity" evidence="2">
    <location>
        <begin position="367"/>
        <end position="383"/>
    </location>
</feature>
<sequence>MSQQALPKLYHCRWDWCRKYFPTSDQLLEHVVEHYANAEPVRAGDIPALRKAEEGWSFEQSFMPDFSPPDMSSITASTVDATSPALVVTETVITTSTTHTSSSVESYPIASTSYRRRPPQPQLVPDDSTATIPRLSPSGDPVAYTPYSPYRADVAVEPDVSMSSEMALDPVEQEQHVEGEGNTSQELGEMEQYVRLSSLDPEPDAGSIPKLNTQQPHIPEQHSQHLARPAAEHVTSSQVAVEEVSQEITMDTEVPTSTLPSEQQRAMEQAEAFAASLVLSSMATPSSSPYGTQYPPSSLNFSSQPQAPHTQSFATQAPLPDSQPFAHTQAPIPDTQPFVHTQAPEPEPRPSVTDAQPSSQLQAPFEQSSQRHSSVQHSQSTQSIEEADESQDDIRAPELGASTQMLFSAVADFLGPAAPASSAPTVSDPAPDPQPQPKDEPESQAPLPAPAEEASYKPEPSMARPSTPPRASSDQPEKSVSPRGTTLISRIYQGIAGSLARSSTGTQSSAGSQPPQSQAGPAGFGIFTSQAPVPELESEVQEEG</sequence>
<evidence type="ECO:0000313" key="4">
    <source>
        <dbReference type="EMBL" id="KZT54461.1"/>
    </source>
</evidence>
<evidence type="ECO:0000259" key="3">
    <source>
        <dbReference type="PROSITE" id="PS50157"/>
    </source>
</evidence>
<accession>A0A165EB14</accession>
<feature type="region of interest" description="Disordered" evidence="2">
    <location>
        <begin position="282"/>
        <end position="400"/>
    </location>
</feature>
<proteinExistence type="predicted"/>
<evidence type="ECO:0000256" key="1">
    <source>
        <dbReference type="PROSITE-ProRule" id="PRU00042"/>
    </source>
</evidence>
<gene>
    <name evidence="4" type="ORF">CALCODRAFT_519359</name>
</gene>
<dbReference type="AlphaFoldDB" id="A0A165EB14"/>
<reference evidence="4 5" key="1">
    <citation type="journal article" date="2016" name="Mol. Biol. Evol.">
        <title>Comparative Genomics of Early-Diverging Mushroom-Forming Fungi Provides Insights into the Origins of Lignocellulose Decay Capabilities.</title>
        <authorList>
            <person name="Nagy L.G."/>
            <person name="Riley R."/>
            <person name="Tritt A."/>
            <person name="Adam C."/>
            <person name="Daum C."/>
            <person name="Floudas D."/>
            <person name="Sun H."/>
            <person name="Yadav J.S."/>
            <person name="Pangilinan J."/>
            <person name="Larsson K.H."/>
            <person name="Matsuura K."/>
            <person name="Barry K."/>
            <person name="Labutti K."/>
            <person name="Kuo R."/>
            <person name="Ohm R.A."/>
            <person name="Bhattacharya S.S."/>
            <person name="Shirouzu T."/>
            <person name="Yoshinaga Y."/>
            <person name="Martin F.M."/>
            <person name="Grigoriev I.V."/>
            <person name="Hibbett D.S."/>
        </authorList>
    </citation>
    <scope>NUCLEOTIDE SEQUENCE [LARGE SCALE GENOMIC DNA]</scope>
    <source>
        <strain evidence="4 5">HHB12733</strain>
    </source>
</reference>
<dbReference type="PROSITE" id="PS50157">
    <property type="entry name" value="ZINC_FINGER_C2H2_2"/>
    <property type="match status" value="1"/>
</dbReference>
<keyword evidence="1" id="KW-0862">Zinc</keyword>
<dbReference type="InParanoid" id="A0A165EB14"/>
<dbReference type="Proteomes" id="UP000076842">
    <property type="component" value="Unassembled WGS sequence"/>
</dbReference>
<feature type="compositionally biased region" description="Polar residues" evidence="2">
    <location>
        <begin position="353"/>
        <end position="366"/>
    </location>
</feature>
<evidence type="ECO:0000256" key="2">
    <source>
        <dbReference type="SAM" id="MobiDB-lite"/>
    </source>
</evidence>
<feature type="region of interest" description="Disordered" evidence="2">
    <location>
        <begin position="199"/>
        <end position="268"/>
    </location>
</feature>
<evidence type="ECO:0000313" key="5">
    <source>
        <dbReference type="Proteomes" id="UP000076842"/>
    </source>
</evidence>
<dbReference type="GO" id="GO:0008270">
    <property type="term" value="F:zinc ion binding"/>
    <property type="evidence" value="ECO:0007669"/>
    <property type="project" value="UniProtKB-KW"/>
</dbReference>
<dbReference type="EMBL" id="KV424013">
    <property type="protein sequence ID" value="KZT54461.1"/>
    <property type="molecule type" value="Genomic_DNA"/>
</dbReference>
<dbReference type="PROSITE" id="PS00028">
    <property type="entry name" value="ZINC_FINGER_C2H2_1"/>
    <property type="match status" value="1"/>
</dbReference>
<feature type="compositionally biased region" description="Polar residues" evidence="2">
    <location>
        <begin position="282"/>
        <end position="315"/>
    </location>
</feature>
<protein>
    <recommendedName>
        <fullName evidence="3">C2H2-type domain-containing protein</fullName>
    </recommendedName>
</protein>
<name>A0A165EB14_9BASI</name>
<keyword evidence="1" id="KW-0479">Metal-binding</keyword>
<feature type="region of interest" description="Disordered" evidence="2">
    <location>
        <begin position="104"/>
        <end position="144"/>
    </location>
</feature>
<feature type="compositionally biased region" description="Polar residues" evidence="2">
    <location>
        <begin position="246"/>
        <end position="266"/>
    </location>
</feature>
<feature type="domain" description="C2H2-type" evidence="3">
    <location>
        <begin position="10"/>
        <end position="39"/>
    </location>
</feature>
<feature type="region of interest" description="Disordered" evidence="2">
    <location>
        <begin position="416"/>
        <end position="544"/>
    </location>
</feature>
<dbReference type="OrthoDB" id="3270241at2759"/>
<keyword evidence="1" id="KW-0863">Zinc-finger</keyword>
<feature type="compositionally biased region" description="Low complexity" evidence="2">
    <location>
        <begin position="416"/>
        <end position="429"/>
    </location>
</feature>
<keyword evidence="5" id="KW-1185">Reference proteome</keyword>
<dbReference type="InterPro" id="IPR013087">
    <property type="entry name" value="Znf_C2H2_type"/>
</dbReference>
<dbReference type="STRING" id="1353952.A0A165EB14"/>
<organism evidence="4 5">
    <name type="scientific">Calocera cornea HHB12733</name>
    <dbReference type="NCBI Taxonomy" id="1353952"/>
    <lineage>
        <taxon>Eukaryota</taxon>
        <taxon>Fungi</taxon>
        <taxon>Dikarya</taxon>
        <taxon>Basidiomycota</taxon>
        <taxon>Agaricomycotina</taxon>
        <taxon>Dacrymycetes</taxon>
        <taxon>Dacrymycetales</taxon>
        <taxon>Dacrymycetaceae</taxon>
        <taxon>Calocera</taxon>
    </lineage>
</organism>
<feature type="compositionally biased region" description="Low complexity" evidence="2">
    <location>
        <begin position="500"/>
        <end position="521"/>
    </location>
</feature>